<dbReference type="InterPro" id="IPR048711">
    <property type="entry name" value="WHD_Rv2258c"/>
</dbReference>
<dbReference type="Gene3D" id="3.40.50.150">
    <property type="entry name" value="Vaccinia Virus protein VP39"/>
    <property type="match status" value="1"/>
</dbReference>
<dbReference type="GO" id="GO:0008168">
    <property type="term" value="F:methyltransferase activity"/>
    <property type="evidence" value="ECO:0007669"/>
    <property type="project" value="UniProtKB-KW"/>
</dbReference>
<sequence length="353" mass="38177">MTAPNPEKLNAFLGKLVGDLGATASAALVLIGDRLGIYKAMADGKAVTPDELATKTKLKERYLREWLSAQAAAGYVDYNPKTKKFKLNPEQACAFADEGGPAFFAGAFEVAQAMWLDEGKVAEAFKTGKGVGWHEHSTCLFRGTERFFRPGYNANLVSQWIPALKGVTAKLEKGAKVADVGCGHGASTILMALAYPKSKFYGYDYHAPSIVRAKQMAKEAGVSKRIMFEQASAKDYPALEYDMVAFFDCLHDMGDPIGAGKHVKSTMATDGTWMIVEPFAHDDLKDNLNPVGRVYYAASTLICTPASLSQEVGMGLGAQAGEGRLKKVAKEAGFTKFRRAAETPFNLVFEARA</sequence>
<dbReference type="InterPro" id="IPR029063">
    <property type="entry name" value="SAM-dependent_MTases_sf"/>
</dbReference>
<keyword evidence="4" id="KW-1185">Reference proteome</keyword>
<dbReference type="SUPFAM" id="SSF46785">
    <property type="entry name" value="Winged helix' DNA-binding domain"/>
    <property type="match status" value="1"/>
</dbReference>
<dbReference type="InterPro" id="IPR036388">
    <property type="entry name" value="WH-like_DNA-bd_sf"/>
</dbReference>
<organism evidence="3 4">
    <name type="scientific">Terricaulis silvestris</name>
    <dbReference type="NCBI Taxonomy" id="2686094"/>
    <lineage>
        <taxon>Bacteria</taxon>
        <taxon>Pseudomonadati</taxon>
        <taxon>Pseudomonadota</taxon>
        <taxon>Alphaproteobacteria</taxon>
        <taxon>Caulobacterales</taxon>
        <taxon>Caulobacteraceae</taxon>
        <taxon>Terricaulis</taxon>
    </lineage>
</organism>
<dbReference type="CDD" id="cd02440">
    <property type="entry name" value="AdoMet_MTases"/>
    <property type="match status" value="1"/>
</dbReference>
<evidence type="ECO:0000259" key="1">
    <source>
        <dbReference type="Pfam" id="PF13847"/>
    </source>
</evidence>
<feature type="domain" description="S-adenosylmethionine-dependent methyltransferase Rv2258c-like winged HTH" evidence="2">
    <location>
        <begin position="25"/>
        <end position="94"/>
    </location>
</feature>
<dbReference type="KEGG" id="tsv:DSM104635_00924"/>
<reference evidence="4" key="1">
    <citation type="submission" date="2019-12" db="EMBL/GenBank/DDBJ databases">
        <title>Complete genome of Terracaulis silvestris 0127_4.</title>
        <authorList>
            <person name="Vieira S."/>
            <person name="Riedel T."/>
            <person name="Sproer C."/>
            <person name="Pascual J."/>
            <person name="Boedeker C."/>
            <person name="Overmann J."/>
        </authorList>
    </citation>
    <scope>NUCLEOTIDE SEQUENCE [LARGE SCALE GENOMIC DNA]</scope>
    <source>
        <strain evidence="4">0127_4</strain>
    </source>
</reference>
<dbReference type="PANTHER" id="PTHR45128">
    <property type="entry name" value="METHYLTRANSFERASE TYPE 11"/>
    <property type="match status" value="1"/>
</dbReference>
<keyword evidence="3" id="KW-0808">Transferase</keyword>
<evidence type="ECO:0000313" key="3">
    <source>
        <dbReference type="EMBL" id="QGZ94108.1"/>
    </source>
</evidence>
<protein>
    <submittedName>
        <fullName evidence="3">3-demethylubiquinone-9 3-O-methyltransferase</fullName>
    </submittedName>
</protein>
<keyword evidence="3" id="KW-0489">Methyltransferase</keyword>
<dbReference type="RefSeq" id="WP_158765070.1">
    <property type="nucleotide sequence ID" value="NZ_CP047045.1"/>
</dbReference>
<dbReference type="InterPro" id="IPR025714">
    <property type="entry name" value="Methyltranfer_dom"/>
</dbReference>
<dbReference type="SUPFAM" id="SSF53335">
    <property type="entry name" value="S-adenosyl-L-methionine-dependent methyltransferases"/>
    <property type="match status" value="1"/>
</dbReference>
<dbReference type="Gene3D" id="1.10.10.10">
    <property type="entry name" value="Winged helix-like DNA-binding domain superfamily/Winged helix DNA-binding domain"/>
    <property type="match status" value="1"/>
</dbReference>
<dbReference type="PANTHER" id="PTHR45128:SF2">
    <property type="entry name" value="METHYLTRANSFERASE DOMAIN-CONTAINING PROTEIN"/>
    <property type="match status" value="1"/>
</dbReference>
<feature type="domain" description="Methyltransferase" evidence="1">
    <location>
        <begin position="172"/>
        <end position="293"/>
    </location>
</feature>
<dbReference type="InterPro" id="IPR036390">
    <property type="entry name" value="WH_DNA-bd_sf"/>
</dbReference>
<dbReference type="GO" id="GO:0032259">
    <property type="term" value="P:methylation"/>
    <property type="evidence" value="ECO:0007669"/>
    <property type="project" value="UniProtKB-KW"/>
</dbReference>
<dbReference type="InterPro" id="IPR053173">
    <property type="entry name" value="SAM-binding_MTase"/>
</dbReference>
<proteinExistence type="predicted"/>
<accession>A0A6I6MLG1</accession>
<dbReference type="Proteomes" id="UP000431269">
    <property type="component" value="Chromosome"/>
</dbReference>
<dbReference type="Pfam" id="PF13847">
    <property type="entry name" value="Methyltransf_31"/>
    <property type="match status" value="1"/>
</dbReference>
<evidence type="ECO:0000313" key="4">
    <source>
        <dbReference type="Proteomes" id="UP000431269"/>
    </source>
</evidence>
<evidence type="ECO:0000259" key="2">
    <source>
        <dbReference type="Pfam" id="PF21320"/>
    </source>
</evidence>
<gene>
    <name evidence="3" type="ORF">DSM104635_00924</name>
</gene>
<dbReference type="AlphaFoldDB" id="A0A6I6MLG1"/>
<keyword evidence="3" id="KW-0830">Ubiquinone</keyword>
<dbReference type="EMBL" id="CP047045">
    <property type="protein sequence ID" value="QGZ94108.1"/>
    <property type="molecule type" value="Genomic_DNA"/>
</dbReference>
<dbReference type="Pfam" id="PF21320">
    <property type="entry name" value="WHD_Rv2258c"/>
    <property type="match status" value="1"/>
</dbReference>
<name>A0A6I6MLG1_9CAUL</name>